<dbReference type="InterPro" id="IPR016181">
    <property type="entry name" value="Acyl_CoA_acyltransferase"/>
</dbReference>
<dbReference type="GO" id="GO:0016747">
    <property type="term" value="F:acyltransferase activity, transferring groups other than amino-acyl groups"/>
    <property type="evidence" value="ECO:0007669"/>
    <property type="project" value="InterPro"/>
</dbReference>
<dbReference type="CDD" id="cd04301">
    <property type="entry name" value="NAT_SF"/>
    <property type="match status" value="1"/>
</dbReference>
<name>A0A2A4F6A9_9BURK</name>
<dbReference type="Proteomes" id="UP000218022">
    <property type="component" value="Unassembled WGS sequence"/>
</dbReference>
<accession>A0A2A4F6A9</accession>
<protein>
    <submittedName>
        <fullName evidence="2">GNAT family N-acetyltransferase</fullName>
    </submittedName>
</protein>
<gene>
    <name evidence="2" type="ORF">BWP39_06880</name>
</gene>
<organism evidence="2 3">
    <name type="scientific">Paraburkholderia acidicola</name>
    <dbReference type="NCBI Taxonomy" id="1912599"/>
    <lineage>
        <taxon>Bacteria</taxon>
        <taxon>Pseudomonadati</taxon>
        <taxon>Pseudomonadota</taxon>
        <taxon>Betaproteobacteria</taxon>
        <taxon>Burkholderiales</taxon>
        <taxon>Burkholderiaceae</taxon>
        <taxon>Paraburkholderia</taxon>
    </lineage>
</organism>
<sequence>MAQLAQLDPIAPRDEGRKTFIEQAIMAGHCWIATGVDDQALLLGYGILNHSFFEQNSIALVVVKENVRRRGVATALIKALEAQCCGSKVFTSTNASNMPVRGLLDRLGYIESGRIENLEVGDSELVFVKLIAS</sequence>
<dbReference type="EMBL" id="MTZV01000002">
    <property type="protein sequence ID" value="PCE28232.1"/>
    <property type="molecule type" value="Genomic_DNA"/>
</dbReference>
<evidence type="ECO:0000259" key="1">
    <source>
        <dbReference type="PROSITE" id="PS51186"/>
    </source>
</evidence>
<feature type="domain" description="N-acetyltransferase" evidence="1">
    <location>
        <begin position="1"/>
        <end position="132"/>
    </location>
</feature>
<dbReference type="Gene3D" id="3.40.630.30">
    <property type="match status" value="1"/>
</dbReference>
<comment type="caution">
    <text evidence="2">The sequence shown here is derived from an EMBL/GenBank/DDBJ whole genome shotgun (WGS) entry which is preliminary data.</text>
</comment>
<proteinExistence type="predicted"/>
<keyword evidence="2" id="KW-0808">Transferase</keyword>
<dbReference type="SUPFAM" id="SSF55729">
    <property type="entry name" value="Acyl-CoA N-acyltransferases (Nat)"/>
    <property type="match status" value="1"/>
</dbReference>
<dbReference type="AlphaFoldDB" id="A0A2A4F6A9"/>
<dbReference type="OrthoDB" id="5638018at2"/>
<evidence type="ECO:0000313" key="2">
    <source>
        <dbReference type="EMBL" id="PCE28232.1"/>
    </source>
</evidence>
<dbReference type="Pfam" id="PF00583">
    <property type="entry name" value="Acetyltransf_1"/>
    <property type="match status" value="1"/>
</dbReference>
<dbReference type="InterPro" id="IPR000182">
    <property type="entry name" value="GNAT_dom"/>
</dbReference>
<dbReference type="PROSITE" id="PS51186">
    <property type="entry name" value="GNAT"/>
    <property type="match status" value="1"/>
</dbReference>
<reference evidence="2 3" key="1">
    <citation type="submission" date="2017-01" db="EMBL/GenBank/DDBJ databases">
        <title>Whole-Genome Shotgun Sequencing of Two beta-Proteobacterial Species in Search of the Bulgecin Biosynthetic Cluster.</title>
        <authorList>
            <person name="Horsman M.E."/>
            <person name="Marous D.R."/>
            <person name="Li R."/>
            <person name="Oliver R.A."/>
            <person name="Byun B."/>
            <person name="Emrich S.J."/>
            <person name="Boggess B."/>
            <person name="Townsend C.A."/>
            <person name="Mobashery S."/>
        </authorList>
    </citation>
    <scope>NUCLEOTIDE SEQUENCE [LARGE SCALE GENOMIC DNA]</scope>
    <source>
        <strain evidence="2 3">ATCC 31363</strain>
    </source>
</reference>
<evidence type="ECO:0000313" key="3">
    <source>
        <dbReference type="Proteomes" id="UP000218022"/>
    </source>
</evidence>